<proteinExistence type="inferred from homology"/>
<evidence type="ECO:0000256" key="1">
    <source>
        <dbReference type="ARBA" id="ARBA00010754"/>
    </source>
</evidence>
<dbReference type="PANTHER" id="PTHR31784">
    <property type="entry name" value="BIOGENESIS OF LYSOSOME-RELATED ORGANELLES COMPLEX 1 SUBUNIT 5"/>
    <property type="match status" value="1"/>
</dbReference>
<evidence type="ECO:0000313" key="4">
    <source>
        <dbReference type="Proteomes" id="UP001177670"/>
    </source>
</evidence>
<dbReference type="GO" id="GO:0030133">
    <property type="term" value="C:transport vesicle"/>
    <property type="evidence" value="ECO:0007669"/>
    <property type="project" value="InterPro"/>
</dbReference>
<comment type="caution">
    <text evidence="3">The sequence shown here is derived from an EMBL/GenBank/DDBJ whole genome shotgun (WGS) entry which is preliminary data.</text>
</comment>
<dbReference type="Pfam" id="PF14942">
    <property type="entry name" value="Muted"/>
    <property type="match status" value="1"/>
</dbReference>
<dbReference type="EMBL" id="JAHYIQ010000021">
    <property type="protein sequence ID" value="KAK1122994.1"/>
    <property type="molecule type" value="Genomic_DNA"/>
</dbReference>
<dbReference type="GO" id="GO:0031083">
    <property type="term" value="C:BLOC-1 complex"/>
    <property type="evidence" value="ECO:0007669"/>
    <property type="project" value="InterPro"/>
</dbReference>
<organism evidence="3 4">
    <name type="scientific">Melipona bicolor</name>
    <dbReference type="NCBI Taxonomy" id="60889"/>
    <lineage>
        <taxon>Eukaryota</taxon>
        <taxon>Metazoa</taxon>
        <taxon>Ecdysozoa</taxon>
        <taxon>Arthropoda</taxon>
        <taxon>Hexapoda</taxon>
        <taxon>Insecta</taxon>
        <taxon>Pterygota</taxon>
        <taxon>Neoptera</taxon>
        <taxon>Endopterygota</taxon>
        <taxon>Hymenoptera</taxon>
        <taxon>Apocrita</taxon>
        <taxon>Aculeata</taxon>
        <taxon>Apoidea</taxon>
        <taxon>Anthophila</taxon>
        <taxon>Apidae</taxon>
        <taxon>Melipona</taxon>
    </lineage>
</organism>
<gene>
    <name evidence="3" type="ORF">K0M31_008631</name>
</gene>
<keyword evidence="4" id="KW-1185">Reference proteome</keyword>
<evidence type="ECO:0000313" key="3">
    <source>
        <dbReference type="EMBL" id="KAK1122994.1"/>
    </source>
</evidence>
<evidence type="ECO:0000256" key="2">
    <source>
        <dbReference type="ARBA" id="ARBA00019580"/>
    </source>
</evidence>
<dbReference type="Proteomes" id="UP001177670">
    <property type="component" value="Unassembled WGS sequence"/>
</dbReference>
<comment type="similarity">
    <text evidence="1">Belongs to the BLOC1S5 family.</text>
</comment>
<reference evidence="3" key="1">
    <citation type="submission" date="2021-10" db="EMBL/GenBank/DDBJ databases">
        <title>Melipona bicolor Genome sequencing and assembly.</title>
        <authorList>
            <person name="Araujo N.S."/>
            <person name="Arias M.C."/>
        </authorList>
    </citation>
    <scope>NUCLEOTIDE SEQUENCE</scope>
    <source>
        <strain evidence="3">USP_2M_L1-L4_2017</strain>
        <tissue evidence="3">Whole body</tissue>
    </source>
</reference>
<dbReference type="InterPro" id="IPR017243">
    <property type="entry name" value="Bloc1s5"/>
</dbReference>
<sequence length="152" mass="18379">MASIIRDTSEIWSRLFRHRPFIQGEITFFLREFQEKRGDREVERLFKILEYSTELKESQLDRAEQLGDCHLPSLKANVDVALSMCERVLQREQDFDTDIALQENREIRKLEWEKFVNDMSEKCEKVNQTFDEKENEIKEFYIDLERKLHITS</sequence>
<accession>A0AA40FPJ4</accession>
<dbReference type="AlphaFoldDB" id="A0AA40FPJ4"/>
<protein>
    <recommendedName>
        <fullName evidence="2">Biogenesis of lysosome-related organelles complex 1 subunit 5</fullName>
    </recommendedName>
</protein>
<dbReference type="PANTHER" id="PTHR31784:SF2">
    <property type="entry name" value="BIOGENESIS OF LYSOSOME-RELATED ORGANELLES COMPLEX 1 SUBUNIT 5"/>
    <property type="match status" value="1"/>
</dbReference>
<name>A0AA40FPJ4_9HYME</name>